<dbReference type="InterPro" id="IPR050173">
    <property type="entry name" value="ABC_transporter_C-like"/>
</dbReference>
<gene>
    <name evidence="9" type="ORF">RI129_000155</name>
</gene>
<keyword evidence="4" id="KW-0547">Nucleotide-binding</keyword>
<evidence type="ECO:0000256" key="3">
    <source>
        <dbReference type="ARBA" id="ARBA00022692"/>
    </source>
</evidence>
<dbReference type="PROSITE" id="PS00211">
    <property type="entry name" value="ABC_TRANSPORTER_1"/>
    <property type="match status" value="1"/>
</dbReference>
<feature type="domain" description="ABC transporter" evidence="8">
    <location>
        <begin position="52"/>
        <end position="263"/>
    </location>
</feature>
<name>A0AAN7ZBR4_9COLE</name>
<evidence type="ECO:0000256" key="5">
    <source>
        <dbReference type="ARBA" id="ARBA00022840"/>
    </source>
</evidence>
<dbReference type="InterPro" id="IPR003439">
    <property type="entry name" value="ABC_transporter-like_ATP-bd"/>
</dbReference>
<dbReference type="Gene3D" id="3.40.50.300">
    <property type="entry name" value="P-loop containing nucleotide triphosphate hydrolases"/>
    <property type="match status" value="1"/>
</dbReference>
<keyword evidence="6" id="KW-1133">Transmembrane helix</keyword>
<organism evidence="9 10">
    <name type="scientific">Pyrocoelia pectoralis</name>
    <dbReference type="NCBI Taxonomy" id="417401"/>
    <lineage>
        <taxon>Eukaryota</taxon>
        <taxon>Metazoa</taxon>
        <taxon>Ecdysozoa</taxon>
        <taxon>Arthropoda</taxon>
        <taxon>Hexapoda</taxon>
        <taxon>Insecta</taxon>
        <taxon>Pterygota</taxon>
        <taxon>Neoptera</taxon>
        <taxon>Endopterygota</taxon>
        <taxon>Coleoptera</taxon>
        <taxon>Polyphaga</taxon>
        <taxon>Elateriformia</taxon>
        <taxon>Elateroidea</taxon>
        <taxon>Lampyridae</taxon>
        <taxon>Lampyrinae</taxon>
        <taxon>Pyrocoelia</taxon>
    </lineage>
</organism>
<keyword evidence="2" id="KW-0813">Transport</keyword>
<dbReference type="GO" id="GO:0016020">
    <property type="term" value="C:membrane"/>
    <property type="evidence" value="ECO:0007669"/>
    <property type="project" value="UniProtKB-SubCell"/>
</dbReference>
<keyword evidence="10" id="KW-1185">Reference proteome</keyword>
<dbReference type="SMART" id="SM00382">
    <property type="entry name" value="AAA"/>
    <property type="match status" value="1"/>
</dbReference>
<dbReference type="InterPro" id="IPR027417">
    <property type="entry name" value="P-loop_NTPase"/>
</dbReference>
<dbReference type="CDD" id="cd03244">
    <property type="entry name" value="ABCC_MRP_domain2"/>
    <property type="match status" value="1"/>
</dbReference>
<sequence length="263" mass="29377">MGALQWGIQQTAELENNMTSVERIFEYDSIEQEDYSGADVDKTWPEYGEIVFRDISLKYSSDGPLILKCLNFKISPGVKIGIIGRTGAGKSSIVNALLRLSYTTGEILIDNVDIRNLNLQALRSKISVIPQDPTLFSGTLRKNLDPFEEYEDKDLWNVLKEVELKDFFASLPQGLCHGINQGGTNVSVGQRQLICLARAILRNNKILVMDEATANVDTETDALLQRTIREKFKYCTVLTIAHRLETIIDSDKVLVMSDGEVGS</sequence>
<dbReference type="GO" id="GO:0016887">
    <property type="term" value="F:ATP hydrolysis activity"/>
    <property type="evidence" value="ECO:0007669"/>
    <property type="project" value="InterPro"/>
</dbReference>
<protein>
    <recommendedName>
        <fullName evidence="8">ABC transporter domain-containing protein</fullName>
    </recommendedName>
</protein>
<evidence type="ECO:0000256" key="7">
    <source>
        <dbReference type="ARBA" id="ARBA00023136"/>
    </source>
</evidence>
<evidence type="ECO:0000313" key="10">
    <source>
        <dbReference type="Proteomes" id="UP001329430"/>
    </source>
</evidence>
<dbReference type="SUPFAM" id="SSF52540">
    <property type="entry name" value="P-loop containing nucleoside triphosphate hydrolases"/>
    <property type="match status" value="1"/>
</dbReference>
<dbReference type="PANTHER" id="PTHR24223:SF448">
    <property type="entry name" value="FI20146P1-RELATED"/>
    <property type="match status" value="1"/>
</dbReference>
<dbReference type="GO" id="GO:0005524">
    <property type="term" value="F:ATP binding"/>
    <property type="evidence" value="ECO:0007669"/>
    <property type="project" value="UniProtKB-KW"/>
</dbReference>
<evidence type="ECO:0000259" key="8">
    <source>
        <dbReference type="PROSITE" id="PS50893"/>
    </source>
</evidence>
<evidence type="ECO:0000256" key="1">
    <source>
        <dbReference type="ARBA" id="ARBA00004141"/>
    </source>
</evidence>
<dbReference type="Pfam" id="PF00005">
    <property type="entry name" value="ABC_tran"/>
    <property type="match status" value="1"/>
</dbReference>
<evidence type="ECO:0000256" key="2">
    <source>
        <dbReference type="ARBA" id="ARBA00022448"/>
    </source>
</evidence>
<evidence type="ECO:0000313" key="9">
    <source>
        <dbReference type="EMBL" id="KAK5637847.1"/>
    </source>
</evidence>
<dbReference type="InterPro" id="IPR003593">
    <property type="entry name" value="AAA+_ATPase"/>
</dbReference>
<dbReference type="AlphaFoldDB" id="A0AAN7ZBR4"/>
<comment type="subcellular location">
    <subcellularLocation>
        <location evidence="1">Membrane</location>
        <topology evidence="1">Multi-pass membrane protein</topology>
    </subcellularLocation>
</comment>
<dbReference type="PROSITE" id="PS50893">
    <property type="entry name" value="ABC_TRANSPORTER_2"/>
    <property type="match status" value="1"/>
</dbReference>
<keyword evidence="5" id="KW-0067">ATP-binding</keyword>
<evidence type="ECO:0000256" key="6">
    <source>
        <dbReference type="ARBA" id="ARBA00022989"/>
    </source>
</evidence>
<keyword evidence="7" id="KW-0472">Membrane</keyword>
<dbReference type="FunFam" id="3.40.50.300:FF:000163">
    <property type="entry name" value="Multidrug resistance-associated protein member 4"/>
    <property type="match status" value="1"/>
</dbReference>
<dbReference type="PANTHER" id="PTHR24223">
    <property type="entry name" value="ATP-BINDING CASSETTE SUB-FAMILY C"/>
    <property type="match status" value="1"/>
</dbReference>
<dbReference type="InterPro" id="IPR017871">
    <property type="entry name" value="ABC_transporter-like_CS"/>
</dbReference>
<reference evidence="9 10" key="1">
    <citation type="journal article" date="2024" name="Insects">
        <title>An Improved Chromosome-Level Genome Assembly of the Firefly Pyrocoelia pectoralis.</title>
        <authorList>
            <person name="Fu X."/>
            <person name="Meyer-Rochow V.B."/>
            <person name="Ballantyne L."/>
            <person name="Zhu X."/>
        </authorList>
    </citation>
    <scope>NUCLEOTIDE SEQUENCE [LARGE SCALE GENOMIC DNA]</scope>
    <source>
        <strain evidence="9">XCY_ONT2</strain>
    </source>
</reference>
<keyword evidence="3" id="KW-0812">Transmembrane</keyword>
<evidence type="ECO:0000256" key="4">
    <source>
        <dbReference type="ARBA" id="ARBA00022741"/>
    </source>
</evidence>
<proteinExistence type="predicted"/>
<accession>A0AAN7ZBR4</accession>
<comment type="caution">
    <text evidence="9">The sequence shown here is derived from an EMBL/GenBank/DDBJ whole genome shotgun (WGS) entry which is preliminary data.</text>
</comment>
<dbReference type="EMBL" id="JAVRBK010000037">
    <property type="protein sequence ID" value="KAK5637847.1"/>
    <property type="molecule type" value="Genomic_DNA"/>
</dbReference>
<dbReference type="Proteomes" id="UP001329430">
    <property type="component" value="Unassembled WGS sequence"/>
</dbReference>
<dbReference type="GO" id="GO:0042626">
    <property type="term" value="F:ATPase-coupled transmembrane transporter activity"/>
    <property type="evidence" value="ECO:0007669"/>
    <property type="project" value="TreeGrafter"/>
</dbReference>